<dbReference type="AlphaFoldDB" id="A0A645IB54"/>
<proteinExistence type="predicted"/>
<protein>
    <submittedName>
        <fullName evidence="2">Uncharacterized protein</fullName>
    </submittedName>
</protein>
<sequence>MGLFATAVEASPRYNNNLPNAIQFDDRGDDHRDDDRRREHDDRRREENERHEREMKRRPHESDKEWHERQERERDRHEQALREIAALLIGIAIGSNN</sequence>
<feature type="compositionally biased region" description="Basic and acidic residues" evidence="1">
    <location>
        <begin position="24"/>
        <end position="77"/>
    </location>
</feature>
<reference evidence="2" key="1">
    <citation type="submission" date="2019-08" db="EMBL/GenBank/DDBJ databases">
        <authorList>
            <person name="Kucharzyk K."/>
            <person name="Murdoch R.W."/>
            <person name="Higgins S."/>
            <person name="Loffler F."/>
        </authorList>
    </citation>
    <scope>NUCLEOTIDE SEQUENCE</scope>
</reference>
<evidence type="ECO:0000256" key="1">
    <source>
        <dbReference type="SAM" id="MobiDB-lite"/>
    </source>
</evidence>
<feature type="region of interest" description="Disordered" evidence="1">
    <location>
        <begin position="14"/>
        <end position="77"/>
    </location>
</feature>
<gene>
    <name evidence="2" type="ORF">SDC9_195761</name>
</gene>
<organism evidence="2">
    <name type="scientific">bioreactor metagenome</name>
    <dbReference type="NCBI Taxonomy" id="1076179"/>
    <lineage>
        <taxon>unclassified sequences</taxon>
        <taxon>metagenomes</taxon>
        <taxon>ecological metagenomes</taxon>
    </lineage>
</organism>
<evidence type="ECO:0000313" key="2">
    <source>
        <dbReference type="EMBL" id="MPN48156.1"/>
    </source>
</evidence>
<dbReference type="EMBL" id="VSSQ01110207">
    <property type="protein sequence ID" value="MPN48156.1"/>
    <property type="molecule type" value="Genomic_DNA"/>
</dbReference>
<accession>A0A645IB54</accession>
<name>A0A645IB54_9ZZZZ</name>
<comment type="caution">
    <text evidence="2">The sequence shown here is derived from an EMBL/GenBank/DDBJ whole genome shotgun (WGS) entry which is preliminary data.</text>
</comment>